<evidence type="ECO:0000313" key="1">
    <source>
        <dbReference type="EMBL" id="QJA66425.1"/>
    </source>
</evidence>
<gene>
    <name evidence="1" type="ORF">MM415B00353_0072</name>
</gene>
<organism evidence="1">
    <name type="scientific">viral metagenome</name>
    <dbReference type="NCBI Taxonomy" id="1070528"/>
    <lineage>
        <taxon>unclassified sequences</taxon>
        <taxon>metagenomes</taxon>
        <taxon>organismal metagenomes</taxon>
    </lineage>
</organism>
<sequence>MKKLLCVFLLLLSPVMAQAWYSSSGWYNSGGIGRAVYDYETFYIEEGIDGASAPAVLSTITSTHTVFIRDFDDAADEDVDFIWQAPNDIKADSTISYRVGFFITNATAPSAEGVAFQLAGASIGTGDALGATLGTAIATTAAARSDAQYDLVYTSWSAAVTITNLAAGETAIMTLNRDVSDAADDYAQDVGVYCLQIKYSRSLDGV</sequence>
<name>A0A6M3JB62_9ZZZZ</name>
<dbReference type="AlphaFoldDB" id="A0A6M3JB62"/>
<reference evidence="1" key="1">
    <citation type="submission" date="2020-03" db="EMBL/GenBank/DDBJ databases">
        <title>The deep terrestrial virosphere.</title>
        <authorList>
            <person name="Holmfeldt K."/>
            <person name="Nilsson E."/>
            <person name="Simone D."/>
            <person name="Lopez-Fernandez M."/>
            <person name="Wu X."/>
            <person name="de Brujin I."/>
            <person name="Lundin D."/>
            <person name="Andersson A."/>
            <person name="Bertilsson S."/>
            <person name="Dopson M."/>
        </authorList>
    </citation>
    <scope>NUCLEOTIDE SEQUENCE</scope>
    <source>
        <strain evidence="1">MM415B00353</strain>
    </source>
</reference>
<protein>
    <submittedName>
        <fullName evidence="1">Putative tail protein</fullName>
    </submittedName>
</protein>
<accession>A0A6M3JB62</accession>
<proteinExistence type="predicted"/>
<dbReference type="EMBL" id="MT141554">
    <property type="protein sequence ID" value="QJA66425.1"/>
    <property type="molecule type" value="Genomic_DNA"/>
</dbReference>